<gene>
    <name evidence="3" type="ORF">GCM10007415_40990</name>
</gene>
<dbReference type="InterPro" id="IPR018677">
    <property type="entry name" value="DUF2157"/>
</dbReference>
<feature type="domain" description="DUF2157" evidence="2">
    <location>
        <begin position="20"/>
        <end position="168"/>
    </location>
</feature>
<evidence type="ECO:0000313" key="4">
    <source>
        <dbReference type="Proteomes" id="UP000660862"/>
    </source>
</evidence>
<feature type="transmembrane region" description="Helical" evidence="1">
    <location>
        <begin position="321"/>
        <end position="338"/>
    </location>
</feature>
<dbReference type="AlphaFoldDB" id="A0A917I036"/>
<accession>A0A917I036</accession>
<feature type="transmembrane region" description="Helical" evidence="1">
    <location>
        <begin position="266"/>
        <end position="285"/>
    </location>
</feature>
<feature type="transmembrane region" description="Helical" evidence="1">
    <location>
        <begin position="143"/>
        <end position="163"/>
    </location>
</feature>
<dbReference type="RefSeq" id="WP_188507968.1">
    <property type="nucleotide sequence ID" value="NZ_BMER01000005.1"/>
</dbReference>
<name>A0A917I036_9SPHI</name>
<feature type="transmembrane region" description="Helical" evidence="1">
    <location>
        <begin position="297"/>
        <end position="315"/>
    </location>
</feature>
<protein>
    <submittedName>
        <fullName evidence="3">DUF2157 domain-containing protein</fullName>
    </submittedName>
</protein>
<feature type="transmembrane region" description="Helical" evidence="1">
    <location>
        <begin position="201"/>
        <end position="220"/>
    </location>
</feature>
<evidence type="ECO:0000256" key="1">
    <source>
        <dbReference type="SAM" id="Phobius"/>
    </source>
</evidence>
<keyword evidence="4" id="KW-1185">Reference proteome</keyword>
<comment type="caution">
    <text evidence="3">The sequence shown here is derived from an EMBL/GenBank/DDBJ whole genome shotgun (WGS) entry which is preliminary data.</text>
</comment>
<reference evidence="3" key="2">
    <citation type="submission" date="2020-09" db="EMBL/GenBank/DDBJ databases">
        <authorList>
            <person name="Sun Q."/>
            <person name="Zhou Y."/>
        </authorList>
    </citation>
    <scope>NUCLEOTIDE SEQUENCE</scope>
    <source>
        <strain evidence="3">CGMCC 1.12195</strain>
    </source>
</reference>
<proteinExistence type="predicted"/>
<dbReference type="EMBL" id="BMER01000005">
    <property type="protein sequence ID" value="GGH00854.1"/>
    <property type="molecule type" value="Genomic_DNA"/>
</dbReference>
<keyword evidence="1" id="KW-1133">Transmembrane helix</keyword>
<feature type="transmembrane region" description="Helical" evidence="1">
    <location>
        <begin position="116"/>
        <end position="137"/>
    </location>
</feature>
<sequence>MKKLDISRQDKEALDDAISHWQEQGMIDEALATRLGESYEVKGFDWKRLAQYAFWIALSCVILAFLSLFADDMVLRWIKRLYDTPDTVICIFCLVLAIVFYSWGFRNKRNHPEKTFSNEALMTLGVFATAAFIGYLGKIIDKGSGHFSLLFLASVLIYGILSVKLSSKLIWVFTLVSFGIWFATETAYHSNWGFRFWGMNYPLRFTLFGALLTAFALFWQHHIKPISHFRQLSYLIGLTYLMVALWLLSIFGNYSDMDKWAQVRQWHIFYWGLLSTAVSLGFAWYGLKKHDNIAREFGIVFLVINIYTRFFEYLWDNVNRAIFFLLLAVSFWYIGRWAERVWRKKDKIRG</sequence>
<feature type="transmembrane region" description="Helical" evidence="1">
    <location>
        <begin position="52"/>
        <end position="70"/>
    </location>
</feature>
<evidence type="ECO:0000313" key="3">
    <source>
        <dbReference type="EMBL" id="GGH00854.1"/>
    </source>
</evidence>
<feature type="transmembrane region" description="Helical" evidence="1">
    <location>
        <begin position="232"/>
        <end position="254"/>
    </location>
</feature>
<dbReference type="Pfam" id="PF09925">
    <property type="entry name" value="DUF2157"/>
    <property type="match status" value="1"/>
</dbReference>
<feature type="transmembrane region" description="Helical" evidence="1">
    <location>
        <begin position="170"/>
        <end position="189"/>
    </location>
</feature>
<organism evidence="3 4">
    <name type="scientific">Parapedobacter pyrenivorans</name>
    <dbReference type="NCBI Taxonomy" id="1305674"/>
    <lineage>
        <taxon>Bacteria</taxon>
        <taxon>Pseudomonadati</taxon>
        <taxon>Bacteroidota</taxon>
        <taxon>Sphingobacteriia</taxon>
        <taxon>Sphingobacteriales</taxon>
        <taxon>Sphingobacteriaceae</taxon>
        <taxon>Parapedobacter</taxon>
    </lineage>
</organism>
<feature type="transmembrane region" description="Helical" evidence="1">
    <location>
        <begin position="85"/>
        <end position="104"/>
    </location>
</feature>
<keyword evidence="1" id="KW-0812">Transmembrane</keyword>
<keyword evidence="1" id="KW-0472">Membrane</keyword>
<dbReference type="Proteomes" id="UP000660862">
    <property type="component" value="Unassembled WGS sequence"/>
</dbReference>
<evidence type="ECO:0000259" key="2">
    <source>
        <dbReference type="Pfam" id="PF09925"/>
    </source>
</evidence>
<reference evidence="3" key="1">
    <citation type="journal article" date="2014" name="Int. J. Syst. Evol. Microbiol.">
        <title>Complete genome sequence of Corynebacterium casei LMG S-19264T (=DSM 44701T), isolated from a smear-ripened cheese.</title>
        <authorList>
            <consortium name="US DOE Joint Genome Institute (JGI-PGF)"/>
            <person name="Walter F."/>
            <person name="Albersmeier A."/>
            <person name="Kalinowski J."/>
            <person name="Ruckert C."/>
        </authorList>
    </citation>
    <scope>NUCLEOTIDE SEQUENCE</scope>
    <source>
        <strain evidence="3">CGMCC 1.12195</strain>
    </source>
</reference>